<dbReference type="AlphaFoldDB" id="A0A0K9P7K8"/>
<feature type="domain" description="F-box" evidence="3">
    <location>
        <begin position="10"/>
        <end position="49"/>
    </location>
</feature>
<evidence type="ECO:0000256" key="2">
    <source>
        <dbReference type="ARBA" id="ARBA00022737"/>
    </source>
</evidence>
<evidence type="ECO:0000313" key="5">
    <source>
        <dbReference type="Proteomes" id="UP000036987"/>
    </source>
</evidence>
<proteinExistence type="predicted"/>
<accession>A0A0K9P7K8</accession>
<evidence type="ECO:0000259" key="3">
    <source>
        <dbReference type="Pfam" id="PF00646"/>
    </source>
</evidence>
<gene>
    <name evidence="4" type="ORF">ZOSMA_37G00990</name>
</gene>
<dbReference type="PANTHER" id="PTHR46344:SF26">
    <property type="entry name" value="F-BOX DOMAIN-CONTAINING PROTEIN"/>
    <property type="match status" value="1"/>
</dbReference>
<keyword evidence="1" id="KW-0880">Kelch repeat</keyword>
<dbReference type="Pfam" id="PF01344">
    <property type="entry name" value="Kelch_1"/>
    <property type="match status" value="1"/>
</dbReference>
<comment type="caution">
    <text evidence="4">The sequence shown here is derived from an EMBL/GenBank/DDBJ whole genome shotgun (WGS) entry which is preliminary data.</text>
</comment>
<dbReference type="OrthoDB" id="68328at2759"/>
<sequence>MGEEIGPLIPGLPDDISLICLARVPRQYHHILNCVHKRWKYVVSSEEFLSYRRKHNLQETWIYAICKGRDKQNRFFVMDPNHQPKRCWKVLQGIPPQCLRRQGMCFETLGGRLYFLGGCDWNAGVTNEVYCYDPCRNVWEQAAPLPSPRCYFISTTLNNTLYTTNEKEVNSLSTLSWDAYNTISKTWASCEGHEVPGKLVKCITVDCRIYMVHEVQERGYYVTRIYDPSTNTMQLLEERGMSLCWYGPFGPTIIIDCTLYMLDETSGTKLLKWDDENDTWVSLGKLSPLLTRPPCKIVVVGKKIFIVGVGLMTVIVDVDVAAKSGGMLTSSSIIPEFYSEFVVLGCKTSSI</sequence>
<dbReference type="Pfam" id="PF00646">
    <property type="entry name" value="F-box"/>
    <property type="match status" value="1"/>
</dbReference>
<evidence type="ECO:0000313" key="4">
    <source>
        <dbReference type="EMBL" id="KMZ64217.1"/>
    </source>
</evidence>
<dbReference type="InterPro" id="IPR015915">
    <property type="entry name" value="Kelch-typ_b-propeller"/>
</dbReference>
<organism evidence="4 5">
    <name type="scientific">Zostera marina</name>
    <name type="common">Eelgrass</name>
    <dbReference type="NCBI Taxonomy" id="29655"/>
    <lineage>
        <taxon>Eukaryota</taxon>
        <taxon>Viridiplantae</taxon>
        <taxon>Streptophyta</taxon>
        <taxon>Embryophyta</taxon>
        <taxon>Tracheophyta</taxon>
        <taxon>Spermatophyta</taxon>
        <taxon>Magnoliopsida</taxon>
        <taxon>Liliopsida</taxon>
        <taxon>Zosteraceae</taxon>
        <taxon>Zostera</taxon>
    </lineage>
</organism>
<reference evidence="5" key="1">
    <citation type="journal article" date="2016" name="Nature">
        <title>The genome of the seagrass Zostera marina reveals angiosperm adaptation to the sea.</title>
        <authorList>
            <person name="Olsen J.L."/>
            <person name="Rouze P."/>
            <person name="Verhelst B."/>
            <person name="Lin Y.-C."/>
            <person name="Bayer T."/>
            <person name="Collen J."/>
            <person name="Dattolo E."/>
            <person name="De Paoli E."/>
            <person name="Dittami S."/>
            <person name="Maumus F."/>
            <person name="Michel G."/>
            <person name="Kersting A."/>
            <person name="Lauritano C."/>
            <person name="Lohaus R."/>
            <person name="Toepel M."/>
            <person name="Tonon T."/>
            <person name="Vanneste K."/>
            <person name="Amirebrahimi M."/>
            <person name="Brakel J."/>
            <person name="Bostroem C."/>
            <person name="Chovatia M."/>
            <person name="Grimwood J."/>
            <person name="Jenkins J.W."/>
            <person name="Jueterbock A."/>
            <person name="Mraz A."/>
            <person name="Stam W.T."/>
            <person name="Tice H."/>
            <person name="Bornberg-Bauer E."/>
            <person name="Green P.J."/>
            <person name="Pearson G.A."/>
            <person name="Procaccini G."/>
            <person name="Duarte C.M."/>
            <person name="Schmutz J."/>
            <person name="Reusch T.B.H."/>
            <person name="Van de Peer Y."/>
        </authorList>
    </citation>
    <scope>NUCLEOTIDE SEQUENCE [LARGE SCALE GENOMIC DNA]</scope>
    <source>
        <strain evidence="5">cv. Finnish</strain>
    </source>
</reference>
<dbReference type="InterPro" id="IPR006652">
    <property type="entry name" value="Kelch_1"/>
</dbReference>
<keyword evidence="5" id="KW-1185">Reference proteome</keyword>
<dbReference type="CDD" id="cd22152">
    <property type="entry name" value="F-box_AtAFR-like"/>
    <property type="match status" value="1"/>
</dbReference>
<dbReference type="Gene3D" id="2.120.10.80">
    <property type="entry name" value="Kelch-type beta propeller"/>
    <property type="match status" value="1"/>
</dbReference>
<evidence type="ECO:0000256" key="1">
    <source>
        <dbReference type="ARBA" id="ARBA00022441"/>
    </source>
</evidence>
<dbReference type="SMART" id="SM00612">
    <property type="entry name" value="Kelch"/>
    <property type="match status" value="1"/>
</dbReference>
<dbReference type="SUPFAM" id="SSF117281">
    <property type="entry name" value="Kelch motif"/>
    <property type="match status" value="1"/>
</dbReference>
<dbReference type="STRING" id="29655.A0A0K9P7K8"/>
<dbReference type="Proteomes" id="UP000036987">
    <property type="component" value="Unassembled WGS sequence"/>
</dbReference>
<protein>
    <submittedName>
        <fullName evidence="4">Kelch repeat-containing protein</fullName>
    </submittedName>
</protein>
<keyword evidence="2" id="KW-0677">Repeat</keyword>
<name>A0A0K9P7K8_ZOSMR</name>
<dbReference type="OMA" id="CYFACEA"/>
<dbReference type="InterPro" id="IPR001810">
    <property type="entry name" value="F-box_dom"/>
</dbReference>
<dbReference type="EMBL" id="LFYR01001173">
    <property type="protein sequence ID" value="KMZ64217.1"/>
    <property type="molecule type" value="Genomic_DNA"/>
</dbReference>
<dbReference type="PANTHER" id="PTHR46344">
    <property type="entry name" value="OS02G0202900 PROTEIN"/>
    <property type="match status" value="1"/>
</dbReference>